<evidence type="ECO:0000313" key="1">
    <source>
        <dbReference type="Proteomes" id="UP000790787"/>
    </source>
</evidence>
<protein>
    <submittedName>
        <fullName evidence="2">Uncharacterized protein LOC142170261</fullName>
    </submittedName>
</protein>
<sequence>MWTTTADCIREAAREVLRVSKSYSGGHKGDWWWNKVVQGKVKAKKAVYLNLVGSTCEKERRANRERYKVARKDAKLAVTKAKIAACVRLYEELRDRGGEKKLFRLAKARERKDRNLNQLRCIKNEYGKVLMGEAQIKRR</sequence>
<reference evidence="2" key="2">
    <citation type="submission" date="2025-08" db="UniProtKB">
        <authorList>
            <consortium name="RefSeq"/>
        </authorList>
    </citation>
    <scope>IDENTIFICATION</scope>
    <source>
        <tissue evidence="2">Leaf</tissue>
    </source>
</reference>
<accession>A0AC58STC1</accession>
<reference evidence="1" key="1">
    <citation type="journal article" date="2014" name="Nat. Commun.">
        <title>The tobacco genome sequence and its comparison with those of tomato and potato.</title>
        <authorList>
            <person name="Sierro N."/>
            <person name="Battey J.N."/>
            <person name="Ouadi S."/>
            <person name="Bakaher N."/>
            <person name="Bovet L."/>
            <person name="Willig A."/>
            <person name="Goepfert S."/>
            <person name="Peitsch M.C."/>
            <person name="Ivanov N.V."/>
        </authorList>
    </citation>
    <scope>NUCLEOTIDE SEQUENCE [LARGE SCALE GENOMIC DNA]</scope>
</reference>
<organism evidence="1 2">
    <name type="scientific">Nicotiana tabacum</name>
    <name type="common">Common tobacco</name>
    <dbReference type="NCBI Taxonomy" id="4097"/>
    <lineage>
        <taxon>Eukaryota</taxon>
        <taxon>Viridiplantae</taxon>
        <taxon>Streptophyta</taxon>
        <taxon>Embryophyta</taxon>
        <taxon>Tracheophyta</taxon>
        <taxon>Spermatophyta</taxon>
        <taxon>Magnoliopsida</taxon>
        <taxon>eudicotyledons</taxon>
        <taxon>Gunneridae</taxon>
        <taxon>Pentapetalae</taxon>
        <taxon>asterids</taxon>
        <taxon>lamiids</taxon>
        <taxon>Solanales</taxon>
        <taxon>Solanaceae</taxon>
        <taxon>Nicotianoideae</taxon>
        <taxon>Nicotianeae</taxon>
        <taxon>Nicotiana</taxon>
    </lineage>
</organism>
<dbReference type="Proteomes" id="UP000790787">
    <property type="component" value="Chromosome 16"/>
</dbReference>
<evidence type="ECO:0000313" key="2">
    <source>
        <dbReference type="RefSeq" id="XP_075088227.1"/>
    </source>
</evidence>
<name>A0AC58STC1_TOBAC</name>
<gene>
    <name evidence="2" type="primary">LOC142170261</name>
</gene>
<proteinExistence type="predicted"/>
<dbReference type="RefSeq" id="XP_075088227.1">
    <property type="nucleotide sequence ID" value="XM_075232126.1"/>
</dbReference>
<keyword evidence="1" id="KW-1185">Reference proteome</keyword>